<feature type="domain" description="HD/PDEase" evidence="1">
    <location>
        <begin position="25"/>
        <end position="158"/>
    </location>
</feature>
<dbReference type="Gene3D" id="1.10.3210.10">
    <property type="entry name" value="Hypothetical protein af1432"/>
    <property type="match status" value="1"/>
</dbReference>
<dbReference type="RefSeq" id="WP_154531938.1">
    <property type="nucleotide sequence ID" value="NZ_VULX01000021.1"/>
</dbReference>
<dbReference type="SMART" id="SM00471">
    <property type="entry name" value="HDc"/>
    <property type="match status" value="1"/>
</dbReference>
<dbReference type="EMBL" id="VULX01000021">
    <property type="protein sequence ID" value="MSR92039.1"/>
    <property type="molecule type" value="Genomic_DNA"/>
</dbReference>
<dbReference type="SUPFAM" id="SSF109604">
    <property type="entry name" value="HD-domain/PDEase-like"/>
    <property type="match status" value="1"/>
</dbReference>
<reference evidence="2 3" key="1">
    <citation type="submission" date="2019-08" db="EMBL/GenBank/DDBJ databases">
        <title>In-depth cultivation of the pig gut microbiome towards novel bacterial diversity and tailored functional studies.</title>
        <authorList>
            <person name="Wylensek D."/>
            <person name="Hitch T.C.A."/>
            <person name="Clavel T."/>
        </authorList>
    </citation>
    <scope>NUCLEOTIDE SEQUENCE [LARGE SCALE GENOMIC DNA]</scope>
    <source>
        <strain evidence="2 3">WCA-383-APC-5B</strain>
    </source>
</reference>
<name>A0A7X2T1X1_9CLOT</name>
<organism evidence="2 3">
    <name type="scientific">Inconstantimicrobium porci</name>
    <dbReference type="NCBI Taxonomy" id="2652291"/>
    <lineage>
        <taxon>Bacteria</taxon>
        <taxon>Bacillati</taxon>
        <taxon>Bacillota</taxon>
        <taxon>Clostridia</taxon>
        <taxon>Eubacteriales</taxon>
        <taxon>Clostridiaceae</taxon>
        <taxon>Inconstantimicrobium</taxon>
    </lineage>
</organism>
<keyword evidence="3" id="KW-1185">Reference proteome</keyword>
<dbReference type="Pfam" id="PF01966">
    <property type="entry name" value="HD"/>
    <property type="match status" value="1"/>
</dbReference>
<accession>A0A7X2T1X1</accession>
<evidence type="ECO:0000313" key="2">
    <source>
        <dbReference type="EMBL" id="MSR92039.1"/>
    </source>
</evidence>
<gene>
    <name evidence="2" type="ORF">FYJ33_11710</name>
</gene>
<dbReference type="InterPro" id="IPR006674">
    <property type="entry name" value="HD_domain"/>
</dbReference>
<evidence type="ECO:0000259" key="1">
    <source>
        <dbReference type="SMART" id="SM00471"/>
    </source>
</evidence>
<comment type="caution">
    <text evidence="2">The sequence shown here is derived from an EMBL/GenBank/DDBJ whole genome shotgun (WGS) entry which is preliminary data.</text>
</comment>
<sequence length="258" mass="30199">MKIDRKRVRCVFDEYVSNYNANDEKIKLKIYHTYRVAEISERIAKSLNFSSEDIDLAWLMGMLHDIGRFEQEKQYGTFDDSKSVDHAKFGVNILFNEGMIKQFVDDKECDELIRDAISYHNMFVIPQDITERTRTFSNILRDADKIDILKVHVVVPLDKIYPMTLNDLYTSQVTKEVMESYFRKETVLKSLRKTAVDTLVGHTALTFGLNYKKSFEIVKEQGCLDKLLSFESRNSNTQKQFAKLREIMNKFIAEKIAE</sequence>
<dbReference type="NCBIfam" id="TIGR00277">
    <property type="entry name" value="HDIG"/>
    <property type="match status" value="1"/>
</dbReference>
<dbReference type="InterPro" id="IPR006675">
    <property type="entry name" value="HDIG_dom"/>
</dbReference>
<evidence type="ECO:0000313" key="3">
    <source>
        <dbReference type="Proteomes" id="UP000460287"/>
    </source>
</evidence>
<dbReference type="Proteomes" id="UP000460287">
    <property type="component" value="Unassembled WGS sequence"/>
</dbReference>
<dbReference type="CDD" id="cd00077">
    <property type="entry name" value="HDc"/>
    <property type="match status" value="1"/>
</dbReference>
<dbReference type="InterPro" id="IPR003607">
    <property type="entry name" value="HD/PDEase_dom"/>
</dbReference>
<dbReference type="AlphaFoldDB" id="A0A7X2T1X1"/>
<protein>
    <submittedName>
        <fullName evidence="2">HD domain-containing protein</fullName>
    </submittedName>
</protein>
<proteinExistence type="predicted"/>